<dbReference type="EMBL" id="FNUT01000009">
    <property type="protein sequence ID" value="SEG54968.1"/>
    <property type="molecule type" value="Genomic_DNA"/>
</dbReference>
<accession>A0A1H6B2A9</accession>
<reference evidence="2" key="1">
    <citation type="submission" date="2016-10" db="EMBL/GenBank/DDBJ databases">
        <authorList>
            <person name="Varghese N."/>
            <person name="Submissions S."/>
        </authorList>
    </citation>
    <scope>NUCLEOTIDE SEQUENCE [LARGE SCALE GENOMIC DNA]</scope>
    <source>
        <strain evidence="2">DSM 22361</strain>
    </source>
</reference>
<sequence>MDRLFWFSLTQKKDEDKLLMITTKGNKVYIGYVNKISEPLGEHYITIIPQYSGFRDKEKLNLAITTRYTDVIKHYVQIGKKEEIGKKLGIILPLSEILIVSKFDMEIFGRFNPNGNTDEIQQSKSKIICKNLSNLLNDLSK</sequence>
<gene>
    <name evidence="1" type="ORF">SAMN05421877_109117</name>
</gene>
<evidence type="ECO:0000313" key="2">
    <source>
        <dbReference type="Proteomes" id="UP000236731"/>
    </source>
</evidence>
<organism evidence="1 2">
    <name type="scientific">Sphingobacterium lactis</name>
    <dbReference type="NCBI Taxonomy" id="797291"/>
    <lineage>
        <taxon>Bacteria</taxon>
        <taxon>Pseudomonadati</taxon>
        <taxon>Bacteroidota</taxon>
        <taxon>Sphingobacteriia</taxon>
        <taxon>Sphingobacteriales</taxon>
        <taxon>Sphingobacteriaceae</taxon>
        <taxon>Sphingobacterium</taxon>
    </lineage>
</organism>
<proteinExistence type="predicted"/>
<keyword evidence="2" id="KW-1185">Reference proteome</keyword>
<protein>
    <submittedName>
        <fullName evidence="1">Uncharacterized protein</fullName>
    </submittedName>
</protein>
<dbReference type="AlphaFoldDB" id="A0A1H6B2A9"/>
<name>A0A1H6B2A9_9SPHI</name>
<dbReference type="Proteomes" id="UP000236731">
    <property type="component" value="Unassembled WGS sequence"/>
</dbReference>
<evidence type="ECO:0000313" key="1">
    <source>
        <dbReference type="EMBL" id="SEG54968.1"/>
    </source>
</evidence>